<feature type="region of interest" description="Disordered" evidence="2">
    <location>
        <begin position="466"/>
        <end position="501"/>
    </location>
</feature>
<feature type="compositionally biased region" description="Basic and acidic residues" evidence="2">
    <location>
        <begin position="363"/>
        <end position="375"/>
    </location>
</feature>
<dbReference type="AlphaFoldDB" id="A0A086TML8"/>
<dbReference type="InterPro" id="IPR036875">
    <property type="entry name" value="Znf_CCHC_sf"/>
</dbReference>
<evidence type="ECO:0000256" key="2">
    <source>
        <dbReference type="SAM" id="MobiDB-lite"/>
    </source>
</evidence>
<feature type="compositionally biased region" description="Polar residues" evidence="2">
    <location>
        <begin position="376"/>
        <end position="388"/>
    </location>
</feature>
<feature type="region of interest" description="Disordered" evidence="2">
    <location>
        <begin position="1"/>
        <end position="25"/>
    </location>
</feature>
<feature type="region of interest" description="Disordered" evidence="2">
    <location>
        <begin position="363"/>
        <end position="410"/>
    </location>
</feature>
<dbReference type="Pfam" id="PF00098">
    <property type="entry name" value="zf-CCHC"/>
    <property type="match status" value="1"/>
</dbReference>
<evidence type="ECO:0000313" key="4">
    <source>
        <dbReference type="EMBL" id="KFH63195.1"/>
    </source>
</evidence>
<reference evidence="4 5" key="1">
    <citation type="submission" date="2011-02" db="EMBL/GenBank/DDBJ databases">
        <title>The Genome Sequence of Mortierella verticillata NRRL 6337.</title>
        <authorList>
            <consortium name="The Broad Institute Genome Sequencing Platform"/>
            <person name="Russ C."/>
            <person name="Cuomo C."/>
            <person name="Burger G."/>
            <person name="Gray M.W."/>
            <person name="Holland P.W.H."/>
            <person name="King N."/>
            <person name="Lang F.B.F."/>
            <person name="Roger A.J."/>
            <person name="Ruiz-Trillo I."/>
            <person name="Young S.K."/>
            <person name="Zeng Q."/>
            <person name="Gargeya S."/>
            <person name="Alvarado L."/>
            <person name="Berlin A."/>
            <person name="Chapman S.B."/>
            <person name="Chen Z."/>
            <person name="Freedman E."/>
            <person name="Gellesch M."/>
            <person name="Goldberg J."/>
            <person name="Griggs A."/>
            <person name="Gujja S."/>
            <person name="Heilman E."/>
            <person name="Heiman D."/>
            <person name="Howarth C."/>
            <person name="Mehta T."/>
            <person name="Neiman D."/>
            <person name="Pearson M."/>
            <person name="Roberts A."/>
            <person name="Saif S."/>
            <person name="Shea T."/>
            <person name="Shenoy N."/>
            <person name="Sisk P."/>
            <person name="Stolte C."/>
            <person name="Sykes S."/>
            <person name="White J."/>
            <person name="Yandava C."/>
            <person name="Haas B."/>
            <person name="Nusbaum C."/>
            <person name="Birren B."/>
        </authorList>
    </citation>
    <scope>NUCLEOTIDE SEQUENCE [LARGE SCALE GENOMIC DNA]</scope>
    <source>
        <strain evidence="4 5">NRRL 6337</strain>
    </source>
</reference>
<protein>
    <recommendedName>
        <fullName evidence="3">CCHC-type domain-containing protein</fullName>
    </recommendedName>
</protein>
<name>A0A086TML8_9FUNG</name>
<keyword evidence="1" id="KW-0863">Zinc-finger</keyword>
<keyword evidence="5" id="KW-1185">Reference proteome</keyword>
<accession>A0A086TML8</accession>
<gene>
    <name evidence="4" type="ORF">MVEG_11230</name>
</gene>
<proteinExistence type="predicted"/>
<evidence type="ECO:0000313" key="5">
    <source>
        <dbReference type="Proteomes" id="UP000243308"/>
    </source>
</evidence>
<dbReference type="PROSITE" id="PS50158">
    <property type="entry name" value="ZF_CCHC"/>
    <property type="match status" value="2"/>
</dbReference>
<feature type="compositionally biased region" description="Polar residues" evidence="2">
    <location>
        <begin position="108"/>
        <end position="125"/>
    </location>
</feature>
<evidence type="ECO:0000256" key="1">
    <source>
        <dbReference type="PROSITE-ProRule" id="PRU00047"/>
    </source>
</evidence>
<feature type="region of interest" description="Disordered" evidence="2">
    <location>
        <begin position="77"/>
        <end position="130"/>
    </location>
</feature>
<keyword evidence="1" id="KW-0479">Metal-binding</keyword>
<sequence>MAGHQAANIADDPSAFPTGALNPPDSGIVTNEELRNFMQEVRSSQMEHEIRFRDMMASINSLANSVKHLSEAHVADLGTSQEHDPSNMTSPTTETSRSELAFGRGTRINPNMSARHNQQTPSATGQPKYEIQTIDPRIPLSKRKPPPKEYHTKYWYAQDNAAFSGIAGPRTPDSIIAQARKFRYYPGKALIGNNVDEWIDSFEKWHMANIGNPYTPGLDHEVLRLFASACESIPTLANTFDDYIDFASNTPTWAGAVHRLHMVLTTEQERDALIRETILEECHQGNKGVVEYNNLFNRTLYTMQRHGYNMLASRPERVALLYTRNLRTHFRNHLSAMVDTGLNYDTPEAAFRNIFAIQSYMERQGERDRQNHTEDTPTQADLSRTSGTPAPAPNPSLGTSGSSPMPAIAPAESLETTPDFDVMELVSSMSDLQLSDSQRLGVFRVITRNKNLARTAGAPMINLASASEPSAAQPTPYSQRSPNNYPSTSETRQQATYRPSSYTRDYSKFRCHLCGTMGHIASNCPSKAQKLTCTNCEEKGHFSELCPEELGPRVMWMLQQDEYKNGATKPLFENEDKFSEHDYNLWDQERRIFHAEWNQYHQYQDFLKG</sequence>
<feature type="domain" description="CCHC-type" evidence="3">
    <location>
        <begin position="510"/>
        <end position="526"/>
    </location>
</feature>
<dbReference type="Proteomes" id="UP000243308">
    <property type="component" value="Unassembled WGS sequence"/>
</dbReference>
<dbReference type="SUPFAM" id="SSF57756">
    <property type="entry name" value="Retrovirus zinc finger-like domains"/>
    <property type="match status" value="1"/>
</dbReference>
<feature type="domain" description="CCHC-type" evidence="3">
    <location>
        <begin position="533"/>
        <end position="548"/>
    </location>
</feature>
<dbReference type="GO" id="GO:0008270">
    <property type="term" value="F:zinc ion binding"/>
    <property type="evidence" value="ECO:0007669"/>
    <property type="project" value="UniProtKB-KW"/>
</dbReference>
<feature type="compositionally biased region" description="Polar residues" evidence="2">
    <location>
        <begin position="86"/>
        <end position="95"/>
    </location>
</feature>
<dbReference type="GO" id="GO:0003676">
    <property type="term" value="F:nucleic acid binding"/>
    <property type="evidence" value="ECO:0007669"/>
    <property type="project" value="InterPro"/>
</dbReference>
<dbReference type="SMART" id="SM00343">
    <property type="entry name" value="ZnF_C2HC"/>
    <property type="match status" value="2"/>
</dbReference>
<dbReference type="Gene3D" id="4.10.60.10">
    <property type="entry name" value="Zinc finger, CCHC-type"/>
    <property type="match status" value="1"/>
</dbReference>
<keyword evidence="1" id="KW-0862">Zinc</keyword>
<dbReference type="OrthoDB" id="3863715at2759"/>
<dbReference type="InterPro" id="IPR001878">
    <property type="entry name" value="Znf_CCHC"/>
</dbReference>
<organism evidence="4 5">
    <name type="scientific">Podila verticillata NRRL 6337</name>
    <dbReference type="NCBI Taxonomy" id="1069443"/>
    <lineage>
        <taxon>Eukaryota</taxon>
        <taxon>Fungi</taxon>
        <taxon>Fungi incertae sedis</taxon>
        <taxon>Mucoromycota</taxon>
        <taxon>Mortierellomycotina</taxon>
        <taxon>Mortierellomycetes</taxon>
        <taxon>Mortierellales</taxon>
        <taxon>Mortierellaceae</taxon>
        <taxon>Podila</taxon>
    </lineage>
</organism>
<evidence type="ECO:0000259" key="3">
    <source>
        <dbReference type="PROSITE" id="PS50158"/>
    </source>
</evidence>
<dbReference type="EMBL" id="KN042429">
    <property type="protein sequence ID" value="KFH63195.1"/>
    <property type="molecule type" value="Genomic_DNA"/>
</dbReference>